<dbReference type="PROSITE" id="PS50191">
    <property type="entry name" value="CRAL_TRIO"/>
    <property type="match status" value="1"/>
</dbReference>
<dbReference type="Proteomes" id="UP000324629">
    <property type="component" value="Unassembled WGS sequence"/>
</dbReference>
<dbReference type="EMBL" id="QNGE01008449">
    <property type="protein sequence ID" value="KAA3670755.1"/>
    <property type="molecule type" value="Genomic_DNA"/>
</dbReference>
<dbReference type="InterPro" id="IPR001251">
    <property type="entry name" value="CRAL-TRIO_dom"/>
</dbReference>
<dbReference type="PANTHER" id="PTHR45824">
    <property type="entry name" value="GH16843P"/>
    <property type="match status" value="1"/>
</dbReference>
<evidence type="ECO:0000313" key="3">
    <source>
        <dbReference type="EMBL" id="KAA3670755.1"/>
    </source>
</evidence>
<proteinExistence type="predicted"/>
<dbReference type="AlphaFoldDB" id="A0A5J4N5H6"/>
<dbReference type="InterPro" id="IPR036273">
    <property type="entry name" value="CRAL/TRIO_N_dom_sf"/>
</dbReference>
<keyword evidence="4" id="KW-1185">Reference proteome</keyword>
<dbReference type="PANTHER" id="PTHR45824:SF29">
    <property type="entry name" value="GH16843P"/>
    <property type="match status" value="1"/>
</dbReference>
<feature type="non-terminal residue" evidence="3">
    <location>
        <position position="1"/>
    </location>
</feature>
<evidence type="ECO:0000313" key="4">
    <source>
        <dbReference type="Proteomes" id="UP000324629"/>
    </source>
</evidence>
<accession>A0A5J4N5H6</accession>
<protein>
    <recommendedName>
        <fullName evidence="2">CRAL-TRIO domain-containing protein</fullName>
    </recommendedName>
</protein>
<dbReference type="InterPro" id="IPR036865">
    <property type="entry name" value="CRAL-TRIO_dom_sf"/>
</dbReference>
<dbReference type="Gene3D" id="3.40.525.10">
    <property type="entry name" value="CRAL-TRIO lipid binding domain"/>
    <property type="match status" value="1"/>
</dbReference>
<dbReference type="CDD" id="cd00170">
    <property type="entry name" value="SEC14"/>
    <property type="match status" value="1"/>
</dbReference>
<comment type="caution">
    <text evidence="3">The sequence shown here is derived from an EMBL/GenBank/DDBJ whole genome shotgun (WGS) entry which is preliminary data.</text>
</comment>
<feature type="domain" description="CRAL-TRIO" evidence="2">
    <location>
        <begin position="139"/>
        <end position="282"/>
    </location>
</feature>
<dbReference type="GO" id="GO:0008526">
    <property type="term" value="F:phosphatidylinositol transfer activity"/>
    <property type="evidence" value="ECO:0007669"/>
    <property type="project" value="TreeGrafter"/>
</dbReference>
<reference evidence="3 4" key="1">
    <citation type="journal article" date="2019" name="Gigascience">
        <title>Whole-genome sequence of the oriental lung fluke Paragonimus westermani.</title>
        <authorList>
            <person name="Oey H."/>
            <person name="Zakrzewski M."/>
            <person name="Narain K."/>
            <person name="Devi K.R."/>
            <person name="Agatsuma T."/>
            <person name="Nawaratna S."/>
            <person name="Gobert G.N."/>
            <person name="Jones M.K."/>
            <person name="Ragan M.A."/>
            <person name="McManus D.P."/>
            <person name="Krause L."/>
        </authorList>
    </citation>
    <scope>NUCLEOTIDE SEQUENCE [LARGE SCALE GENOMIC DNA]</scope>
    <source>
        <strain evidence="3 4">IND2009</strain>
    </source>
</reference>
<feature type="compositionally biased region" description="Acidic residues" evidence="1">
    <location>
        <begin position="390"/>
        <end position="403"/>
    </location>
</feature>
<dbReference type="SUPFAM" id="SSF46938">
    <property type="entry name" value="CRAL/TRIO N-terminal domain"/>
    <property type="match status" value="1"/>
</dbReference>
<evidence type="ECO:0000259" key="2">
    <source>
        <dbReference type="PROSITE" id="PS50191"/>
    </source>
</evidence>
<feature type="region of interest" description="Disordered" evidence="1">
    <location>
        <begin position="371"/>
        <end position="415"/>
    </location>
</feature>
<sequence length="415" mass="48122">LSFHSLILLRDPCQFLLNQLVNKTMQTTFQSLFYSLVIRMNKSVGLHRQNKEVTVEQISKLKNQLRQMVLDKCQPLPDEPDYPTSDDTLSRFLKARKYVLKDAFKLLSGAIEWRRSFRPTHVPCTFCIDRPGFHGIRQIGFDAEERPVLYACFAQCQALKYTAEDNIMHVVYLVENALKCLEKGRQQWVIVIDCTGMTLPCCNPKLGRQFCQTFGDNYPEHLSRFFMVNHNPALHGVWKAIRVFIDPTTRKKVIFVKKGKIGEVFDQHFGPETSAWLQEEIRLNKTDISEVQRRFWEAPTRSNVHDPRGTPKYVQRYIEPMEQRRRQNATELISLSSLGRQTHMPHPNIVQQLNGQLKNVTLIDLKKHKKHPLSKEELDEYGVTLPDNTDFSEDGEIDSEDETDSKVEGARGLSF</sequence>
<dbReference type="InterPro" id="IPR052578">
    <property type="entry name" value="PI_Transfer_CRAL-TRIO"/>
</dbReference>
<dbReference type="Pfam" id="PF00650">
    <property type="entry name" value="CRAL_TRIO"/>
    <property type="match status" value="1"/>
</dbReference>
<dbReference type="InterPro" id="IPR011074">
    <property type="entry name" value="CRAL/TRIO_N_dom"/>
</dbReference>
<name>A0A5J4N5H6_9TREM</name>
<dbReference type="Pfam" id="PF03765">
    <property type="entry name" value="CRAL_TRIO_N"/>
    <property type="match status" value="1"/>
</dbReference>
<dbReference type="SUPFAM" id="SSF52087">
    <property type="entry name" value="CRAL/TRIO domain"/>
    <property type="match status" value="1"/>
</dbReference>
<organism evidence="3 4">
    <name type="scientific">Paragonimus westermani</name>
    <dbReference type="NCBI Taxonomy" id="34504"/>
    <lineage>
        <taxon>Eukaryota</taxon>
        <taxon>Metazoa</taxon>
        <taxon>Spiralia</taxon>
        <taxon>Lophotrochozoa</taxon>
        <taxon>Platyhelminthes</taxon>
        <taxon>Trematoda</taxon>
        <taxon>Digenea</taxon>
        <taxon>Plagiorchiida</taxon>
        <taxon>Troglotremata</taxon>
        <taxon>Troglotrematidae</taxon>
        <taxon>Paragonimus</taxon>
    </lineage>
</organism>
<dbReference type="SMART" id="SM00516">
    <property type="entry name" value="SEC14"/>
    <property type="match status" value="1"/>
</dbReference>
<gene>
    <name evidence="3" type="ORF">DEA37_0004837</name>
</gene>
<evidence type="ECO:0000256" key="1">
    <source>
        <dbReference type="SAM" id="MobiDB-lite"/>
    </source>
</evidence>